<evidence type="ECO:0000313" key="3">
    <source>
        <dbReference type="EMBL" id="XAT63572.1"/>
    </source>
</evidence>
<dbReference type="InterPro" id="IPR007842">
    <property type="entry name" value="HEPN_dom"/>
</dbReference>
<dbReference type="InterPro" id="IPR052226">
    <property type="entry name" value="UPF0332_toxin"/>
</dbReference>
<dbReference type="PANTHER" id="PTHR36565">
    <property type="entry name" value="UPF0332 PROTEIN TM_1000"/>
    <property type="match status" value="1"/>
</dbReference>
<evidence type="ECO:0000313" key="4">
    <source>
        <dbReference type="Proteomes" id="UP001492541"/>
    </source>
</evidence>
<dbReference type="GeneID" id="90450024"/>
<reference evidence="3 4" key="1">
    <citation type="submission" date="2021-11" db="EMBL/GenBank/DDBJ databases">
        <title>Whole genome of Geoglobus acetivorans.</title>
        <authorList>
            <person name="Liu D."/>
        </authorList>
    </citation>
    <scope>NUCLEOTIDE SEQUENCE [LARGE SCALE GENOMIC DNA]</scope>
    <source>
        <strain evidence="3 4">SBH6</strain>
    </source>
</reference>
<sequence>MGEGSGRAEEIRDHLALAGECLEEAENLLSGGLYRGAVSRAYYSMYHAARALLLTKNIAPKKHAGVLKMLGLESSVKDIWKRFMRSRINSHLI</sequence>
<evidence type="ECO:0000256" key="1">
    <source>
        <dbReference type="ARBA" id="ARBA00038248"/>
    </source>
</evidence>
<dbReference type="Proteomes" id="UP001492541">
    <property type="component" value="Chromosome"/>
</dbReference>
<accession>A0ABZ3H2A9</accession>
<evidence type="ECO:0000259" key="2">
    <source>
        <dbReference type="Pfam" id="PF05168"/>
    </source>
</evidence>
<keyword evidence="4" id="KW-1185">Reference proteome</keyword>
<comment type="similarity">
    <text evidence="1">Belongs to the UPF0332 family.</text>
</comment>
<dbReference type="Gene3D" id="1.20.120.330">
    <property type="entry name" value="Nucleotidyltransferases domain 2"/>
    <property type="match status" value="1"/>
</dbReference>
<name>A0ABZ3H2A9_GEOAI</name>
<dbReference type="RefSeq" id="WP_203218960.1">
    <property type="nucleotide sequence ID" value="NZ_CP087714.1"/>
</dbReference>
<feature type="domain" description="HEPN" evidence="2">
    <location>
        <begin position="12"/>
        <end position="73"/>
    </location>
</feature>
<protein>
    <submittedName>
        <fullName evidence="3">HEPN domain-containing protein</fullName>
    </submittedName>
</protein>
<proteinExistence type="inferred from homology"/>
<gene>
    <name evidence="3" type="ORF">LPQ35_09980</name>
</gene>
<dbReference type="Pfam" id="PF05168">
    <property type="entry name" value="HEPN"/>
    <property type="match status" value="1"/>
</dbReference>
<dbReference type="PANTHER" id="PTHR36565:SF1">
    <property type="entry name" value="UPF0332 PROTEIN TM_1000"/>
    <property type="match status" value="1"/>
</dbReference>
<dbReference type="EMBL" id="CP087714">
    <property type="protein sequence ID" value="XAT63572.1"/>
    <property type="molecule type" value="Genomic_DNA"/>
</dbReference>
<organism evidence="3 4">
    <name type="scientific">Geoglobus acetivorans</name>
    <dbReference type="NCBI Taxonomy" id="565033"/>
    <lineage>
        <taxon>Archaea</taxon>
        <taxon>Methanobacteriati</taxon>
        <taxon>Methanobacteriota</taxon>
        <taxon>Archaeoglobi</taxon>
        <taxon>Archaeoglobales</taxon>
        <taxon>Archaeoglobaceae</taxon>
        <taxon>Geoglobus</taxon>
    </lineage>
</organism>